<evidence type="ECO:0000256" key="5">
    <source>
        <dbReference type="ARBA" id="ARBA00022825"/>
    </source>
</evidence>
<dbReference type="AlphaFoldDB" id="A0A136JFZ9"/>
<dbReference type="InterPro" id="IPR023827">
    <property type="entry name" value="Peptidase_S8_Asp-AS"/>
</dbReference>
<sequence>MLCSSFNLKVLLLALDFSAVQASPSPGLLREKSTDVMGNNYIVVLHPTISRDHAVRHYHSVSGMMTRRSNHFQGITRQFRHMQDFAAYSIECDEITIQEVQKSPHVKYVARDAHVSGQAAVPHQDQDSLEPAEAQFLPDGHSLRDVQQSRNWGLGRLSSRQPGRPNYVFQKTPKTRAYVLDTGIRISHKEFGERAIWGANFVQNAANVDDNGHGTHIAGIIAGETIGVDSTTVPVAVKVLDANSTGTWSGVIAGVNWAVKDARDNKALHRSVLSISIGGPRFQPLDDALQAAIQSGITVVAAASNFGRDACDYTPARVPGVITVAAIDRADTRPSWSNYGPCVDLFAPGTEIVSAAKDSDTSYGVQSGTSMACPFVSGLVTYLMSREGVQGPASIVERIRALATKGAVVNSNGSPNLVAFNGNPAEQ</sequence>
<evidence type="ECO:0000256" key="6">
    <source>
        <dbReference type="PROSITE-ProRule" id="PRU01240"/>
    </source>
</evidence>
<feature type="domain" description="Peptidase S8/S53" evidence="9">
    <location>
        <begin position="179"/>
        <end position="400"/>
    </location>
</feature>
<dbReference type="OrthoDB" id="206201at2759"/>
<dbReference type="Gene3D" id="3.30.70.80">
    <property type="entry name" value="Peptidase S8 propeptide/proteinase inhibitor I9"/>
    <property type="match status" value="1"/>
</dbReference>
<dbReference type="PANTHER" id="PTHR43806">
    <property type="entry name" value="PEPTIDASE S8"/>
    <property type="match status" value="1"/>
</dbReference>
<evidence type="ECO:0000313" key="12">
    <source>
        <dbReference type="Proteomes" id="UP000070501"/>
    </source>
</evidence>
<feature type="active site" description="Charge relay system" evidence="6">
    <location>
        <position position="370"/>
    </location>
</feature>
<evidence type="ECO:0000256" key="3">
    <source>
        <dbReference type="ARBA" id="ARBA00022729"/>
    </source>
</evidence>
<dbReference type="InterPro" id="IPR000209">
    <property type="entry name" value="Peptidase_S8/S53_dom"/>
</dbReference>
<dbReference type="EMBL" id="KQ964246">
    <property type="protein sequence ID" value="KXJ96038.1"/>
    <property type="molecule type" value="Genomic_DNA"/>
</dbReference>
<feature type="domain" description="Inhibitor I9" evidence="10">
    <location>
        <begin position="40"/>
        <end position="115"/>
    </location>
</feature>
<dbReference type="InterPro" id="IPR036852">
    <property type="entry name" value="Peptidase_S8/S53_dom_sf"/>
</dbReference>
<gene>
    <name evidence="11" type="ORF">Micbo1qcDRAFT_217800</name>
</gene>
<feature type="active site" description="Charge relay system" evidence="6">
    <location>
        <position position="213"/>
    </location>
</feature>
<evidence type="ECO:0000313" key="11">
    <source>
        <dbReference type="EMBL" id="KXJ96038.1"/>
    </source>
</evidence>
<evidence type="ECO:0000256" key="7">
    <source>
        <dbReference type="RuleBase" id="RU003355"/>
    </source>
</evidence>
<dbReference type="InParanoid" id="A0A136JFZ9"/>
<dbReference type="InterPro" id="IPR010259">
    <property type="entry name" value="S8pro/Inhibitor_I9"/>
</dbReference>
<feature type="signal peptide" evidence="8">
    <location>
        <begin position="1"/>
        <end position="22"/>
    </location>
</feature>
<dbReference type="SUPFAM" id="SSF52743">
    <property type="entry name" value="Subtilisin-like"/>
    <property type="match status" value="1"/>
</dbReference>
<dbReference type="InterPro" id="IPR050131">
    <property type="entry name" value="Peptidase_S8_subtilisin-like"/>
</dbReference>
<protein>
    <submittedName>
        <fullName evidence="11">Putative alkaline protease 1</fullName>
    </submittedName>
</protein>
<evidence type="ECO:0000259" key="10">
    <source>
        <dbReference type="Pfam" id="PF05922"/>
    </source>
</evidence>
<dbReference type="Gene3D" id="3.40.50.200">
    <property type="entry name" value="Peptidase S8/S53 domain"/>
    <property type="match status" value="1"/>
</dbReference>
<evidence type="ECO:0000256" key="4">
    <source>
        <dbReference type="ARBA" id="ARBA00022801"/>
    </source>
</evidence>
<keyword evidence="2 6" id="KW-0645">Protease</keyword>
<evidence type="ECO:0000256" key="1">
    <source>
        <dbReference type="ARBA" id="ARBA00011073"/>
    </source>
</evidence>
<name>A0A136JFZ9_9PEZI</name>
<dbReference type="FunFam" id="3.40.50.200:FF:000007">
    <property type="entry name" value="Subtilisin-like serine protease"/>
    <property type="match status" value="1"/>
</dbReference>
<dbReference type="PANTHER" id="PTHR43806:SF11">
    <property type="entry name" value="CEREVISIN-RELATED"/>
    <property type="match status" value="1"/>
</dbReference>
<dbReference type="STRING" id="196109.A0A136JFZ9"/>
<dbReference type="PRINTS" id="PR00723">
    <property type="entry name" value="SUBTILISIN"/>
</dbReference>
<proteinExistence type="inferred from homology"/>
<keyword evidence="3 8" id="KW-0732">Signal</keyword>
<dbReference type="InterPro" id="IPR034193">
    <property type="entry name" value="PCSK9_ProteinaseK-like"/>
</dbReference>
<dbReference type="PROSITE" id="PS51892">
    <property type="entry name" value="SUBTILASE"/>
    <property type="match status" value="1"/>
</dbReference>
<dbReference type="InterPro" id="IPR023828">
    <property type="entry name" value="Peptidase_S8_Ser-AS"/>
</dbReference>
<dbReference type="PROSITE" id="PS00137">
    <property type="entry name" value="SUBTILASE_HIS"/>
    <property type="match status" value="1"/>
</dbReference>
<dbReference type="SUPFAM" id="SSF54897">
    <property type="entry name" value="Protease propeptides/inhibitors"/>
    <property type="match status" value="1"/>
</dbReference>
<organism evidence="11 12">
    <name type="scientific">Microdochium bolleyi</name>
    <dbReference type="NCBI Taxonomy" id="196109"/>
    <lineage>
        <taxon>Eukaryota</taxon>
        <taxon>Fungi</taxon>
        <taxon>Dikarya</taxon>
        <taxon>Ascomycota</taxon>
        <taxon>Pezizomycotina</taxon>
        <taxon>Sordariomycetes</taxon>
        <taxon>Xylariomycetidae</taxon>
        <taxon>Xylariales</taxon>
        <taxon>Microdochiaceae</taxon>
        <taxon>Microdochium</taxon>
    </lineage>
</organism>
<dbReference type="PROSITE" id="PS00138">
    <property type="entry name" value="SUBTILASE_SER"/>
    <property type="match status" value="1"/>
</dbReference>
<reference evidence="12" key="1">
    <citation type="submission" date="2016-02" db="EMBL/GenBank/DDBJ databases">
        <title>Draft genome sequence of Microdochium bolleyi, a fungal endophyte of beachgrass.</title>
        <authorList>
            <consortium name="DOE Joint Genome Institute"/>
            <person name="David A.S."/>
            <person name="May G."/>
            <person name="Haridas S."/>
            <person name="Lim J."/>
            <person name="Wang M."/>
            <person name="Labutti K."/>
            <person name="Lipzen A."/>
            <person name="Barry K."/>
            <person name="Grigoriev I.V."/>
        </authorList>
    </citation>
    <scope>NUCLEOTIDE SEQUENCE [LARGE SCALE GENOMIC DNA]</scope>
    <source>
        <strain evidence="12">J235TASD1</strain>
    </source>
</reference>
<dbReference type="GO" id="GO:0004252">
    <property type="term" value="F:serine-type endopeptidase activity"/>
    <property type="evidence" value="ECO:0007669"/>
    <property type="project" value="UniProtKB-UniRule"/>
</dbReference>
<dbReference type="CDD" id="cd04077">
    <property type="entry name" value="Peptidases_S8_PCSK9_ProteinaseK_like"/>
    <property type="match status" value="1"/>
</dbReference>
<dbReference type="GO" id="GO:0006508">
    <property type="term" value="P:proteolysis"/>
    <property type="evidence" value="ECO:0007669"/>
    <property type="project" value="UniProtKB-KW"/>
</dbReference>
<feature type="active site" description="Charge relay system" evidence="6">
    <location>
        <position position="181"/>
    </location>
</feature>
<accession>A0A136JFZ9</accession>
<evidence type="ECO:0000256" key="2">
    <source>
        <dbReference type="ARBA" id="ARBA00022670"/>
    </source>
</evidence>
<dbReference type="InterPro" id="IPR037045">
    <property type="entry name" value="S8pro/Inhibitor_I9_sf"/>
</dbReference>
<dbReference type="InterPro" id="IPR022398">
    <property type="entry name" value="Peptidase_S8_His-AS"/>
</dbReference>
<evidence type="ECO:0000259" key="9">
    <source>
        <dbReference type="Pfam" id="PF00082"/>
    </source>
</evidence>
<keyword evidence="12" id="KW-1185">Reference proteome</keyword>
<dbReference type="Pfam" id="PF00082">
    <property type="entry name" value="Peptidase_S8"/>
    <property type="match status" value="1"/>
</dbReference>
<dbReference type="Pfam" id="PF05922">
    <property type="entry name" value="Inhibitor_I9"/>
    <property type="match status" value="1"/>
</dbReference>
<dbReference type="InterPro" id="IPR015500">
    <property type="entry name" value="Peptidase_S8_subtilisin-rel"/>
</dbReference>
<keyword evidence="4 6" id="KW-0378">Hydrolase</keyword>
<dbReference type="PROSITE" id="PS00136">
    <property type="entry name" value="SUBTILASE_ASP"/>
    <property type="match status" value="1"/>
</dbReference>
<keyword evidence="5 6" id="KW-0720">Serine protease</keyword>
<comment type="similarity">
    <text evidence="1 6 7">Belongs to the peptidase S8 family.</text>
</comment>
<dbReference type="Proteomes" id="UP000070501">
    <property type="component" value="Unassembled WGS sequence"/>
</dbReference>
<feature type="chain" id="PRO_5007293748" evidence="8">
    <location>
        <begin position="23"/>
        <end position="427"/>
    </location>
</feature>
<evidence type="ECO:0000256" key="8">
    <source>
        <dbReference type="SAM" id="SignalP"/>
    </source>
</evidence>